<dbReference type="Proteomes" id="UP001497382">
    <property type="component" value="Unassembled WGS sequence"/>
</dbReference>
<dbReference type="AlphaFoldDB" id="A0AAV1YV62"/>
<reference evidence="2 3" key="1">
    <citation type="submission" date="2024-04" db="EMBL/GenBank/DDBJ databases">
        <authorList>
            <person name="Rising A."/>
            <person name="Reimegard J."/>
            <person name="Sonavane S."/>
            <person name="Akerstrom W."/>
            <person name="Nylinder S."/>
            <person name="Hedman E."/>
            <person name="Kallberg Y."/>
        </authorList>
    </citation>
    <scope>NUCLEOTIDE SEQUENCE [LARGE SCALE GENOMIC DNA]</scope>
</reference>
<organism evidence="2 3">
    <name type="scientific">Larinioides sclopetarius</name>
    <dbReference type="NCBI Taxonomy" id="280406"/>
    <lineage>
        <taxon>Eukaryota</taxon>
        <taxon>Metazoa</taxon>
        <taxon>Ecdysozoa</taxon>
        <taxon>Arthropoda</taxon>
        <taxon>Chelicerata</taxon>
        <taxon>Arachnida</taxon>
        <taxon>Araneae</taxon>
        <taxon>Araneomorphae</taxon>
        <taxon>Entelegynae</taxon>
        <taxon>Araneoidea</taxon>
        <taxon>Araneidae</taxon>
        <taxon>Larinioides</taxon>
    </lineage>
</organism>
<accession>A0AAV1YV62</accession>
<evidence type="ECO:0000313" key="3">
    <source>
        <dbReference type="Proteomes" id="UP001497382"/>
    </source>
</evidence>
<feature type="region of interest" description="Disordered" evidence="1">
    <location>
        <begin position="72"/>
        <end position="104"/>
    </location>
</feature>
<gene>
    <name evidence="2" type="ORF">LARSCL_LOCUS1232</name>
</gene>
<keyword evidence="3" id="KW-1185">Reference proteome</keyword>
<sequence>MIEMVCDEDNNEIKETVGMCIDEMDIEQYKDIIKECNPELGDDYSGKALMEYTCERTLEELDEADKCAKEMLKERGDDEDTDKKMMQDMKKCVERRMSEERKRR</sequence>
<name>A0AAV1YV62_9ARAC</name>
<proteinExistence type="predicted"/>
<evidence type="ECO:0000313" key="2">
    <source>
        <dbReference type="EMBL" id="CAL1262847.1"/>
    </source>
</evidence>
<dbReference type="EMBL" id="CAXIEN010000007">
    <property type="protein sequence ID" value="CAL1262847.1"/>
    <property type="molecule type" value="Genomic_DNA"/>
</dbReference>
<evidence type="ECO:0000256" key="1">
    <source>
        <dbReference type="SAM" id="MobiDB-lite"/>
    </source>
</evidence>
<protein>
    <submittedName>
        <fullName evidence="2">Uncharacterized protein</fullName>
    </submittedName>
</protein>
<comment type="caution">
    <text evidence="2">The sequence shown here is derived from an EMBL/GenBank/DDBJ whole genome shotgun (WGS) entry which is preliminary data.</text>
</comment>